<protein>
    <recommendedName>
        <fullName evidence="4">Coenzyme Q-binding protein COQ10 START domain-containing protein</fullName>
    </recommendedName>
</protein>
<evidence type="ECO:0000313" key="2">
    <source>
        <dbReference type="EMBL" id="GAX84328.1"/>
    </source>
</evidence>
<dbReference type="OrthoDB" id="47798at2759"/>
<dbReference type="InterPro" id="IPR023393">
    <property type="entry name" value="START-like_dom_sf"/>
</dbReference>
<dbReference type="Gene3D" id="3.30.530.20">
    <property type="match status" value="1"/>
</dbReference>
<feature type="compositionally biased region" description="Basic residues" evidence="1">
    <location>
        <begin position="454"/>
        <end position="465"/>
    </location>
</feature>
<feature type="region of interest" description="Disordered" evidence="1">
    <location>
        <begin position="284"/>
        <end position="465"/>
    </location>
</feature>
<feature type="compositionally biased region" description="Low complexity" evidence="1">
    <location>
        <begin position="396"/>
        <end position="407"/>
    </location>
</feature>
<feature type="compositionally biased region" description="Low complexity" evidence="1">
    <location>
        <begin position="373"/>
        <end position="382"/>
    </location>
</feature>
<evidence type="ECO:0008006" key="4">
    <source>
        <dbReference type="Google" id="ProtNLM"/>
    </source>
</evidence>
<keyword evidence="3" id="KW-1185">Reference proteome</keyword>
<organism evidence="2 3">
    <name type="scientific">Chlamydomonas eustigma</name>
    <dbReference type="NCBI Taxonomy" id="1157962"/>
    <lineage>
        <taxon>Eukaryota</taxon>
        <taxon>Viridiplantae</taxon>
        <taxon>Chlorophyta</taxon>
        <taxon>core chlorophytes</taxon>
        <taxon>Chlorophyceae</taxon>
        <taxon>CS clade</taxon>
        <taxon>Chlamydomonadales</taxon>
        <taxon>Chlamydomonadaceae</taxon>
        <taxon>Chlamydomonas</taxon>
    </lineage>
</organism>
<dbReference type="AlphaFoldDB" id="A0A250XMM6"/>
<dbReference type="SUPFAM" id="SSF55961">
    <property type="entry name" value="Bet v1-like"/>
    <property type="match status" value="1"/>
</dbReference>
<evidence type="ECO:0000313" key="3">
    <source>
        <dbReference type="Proteomes" id="UP000232323"/>
    </source>
</evidence>
<feature type="compositionally biased region" description="Acidic residues" evidence="1">
    <location>
        <begin position="301"/>
        <end position="315"/>
    </location>
</feature>
<comment type="caution">
    <text evidence="2">The sequence shown here is derived from an EMBL/GenBank/DDBJ whole genome shotgun (WGS) entry which is preliminary data.</text>
</comment>
<accession>A0A250XMM6</accession>
<dbReference type="PANTHER" id="PTHR33824">
    <property type="entry name" value="POLYKETIDE CYCLASE/DEHYDRASE AND LIPID TRANSPORT SUPERFAMILY PROTEIN"/>
    <property type="match status" value="1"/>
</dbReference>
<evidence type="ECO:0000256" key="1">
    <source>
        <dbReference type="SAM" id="MobiDB-lite"/>
    </source>
</evidence>
<dbReference type="PANTHER" id="PTHR33824:SF7">
    <property type="entry name" value="POLYKETIDE CYCLASE_DEHYDRASE AND LIPID TRANSPORT SUPERFAMILY PROTEIN"/>
    <property type="match status" value="1"/>
</dbReference>
<gene>
    <name evidence="2" type="ORF">CEUSTIGMA_g11750.t1</name>
</gene>
<dbReference type="Proteomes" id="UP000232323">
    <property type="component" value="Unassembled WGS sequence"/>
</dbReference>
<name>A0A250XMM6_9CHLO</name>
<feature type="compositionally biased region" description="Polar residues" evidence="1">
    <location>
        <begin position="341"/>
        <end position="352"/>
    </location>
</feature>
<sequence length="465" mass="51477">METCRLIQSRACTCSYNNICVLPNRHANLNRRSQGLSGHRVFHLSDQHIRRTNVIMLGNPTPDQNIDGYTPSDYITFSKEKEDRCHHMSGIDVDAPAALCFSIWNDWNRLVDFLDLVNQIGLDPTQKDFALFQCFYRWGMLPVMEIVFLLKKVILVENQHIIFYSVQGMPMSGEVQFIPIAPDKTTVILLLQHQIPDLLNEVKVRKFGLESSLKEIFSQNMEEFKSLAEAMAKDPSSVPPRQEEEERAMPLGIEGVAGGLQIKPLSEVQQPTDGAEMHERYYEEGEYEGEEGEYSNRGEDEYGVEEEEEEEEMMEESSSFRGATMEESPTSRGSRDGVKLTPSQAAKTSAASVPSVVEMPALTPSRGRRKSSAESSSSTRSSTAVLAEVPSKERIAAAPAGKATAGARDVDESVMNQLTVAESATAGRKRTSRAKASPAQESEDSPLTAASGGTKKRVGRSRKSD</sequence>
<reference evidence="2 3" key="1">
    <citation type="submission" date="2017-08" db="EMBL/GenBank/DDBJ databases">
        <title>Acidophilic green algal genome provides insights into adaptation to an acidic environment.</title>
        <authorList>
            <person name="Hirooka S."/>
            <person name="Hirose Y."/>
            <person name="Kanesaki Y."/>
            <person name="Higuchi S."/>
            <person name="Fujiwara T."/>
            <person name="Onuma R."/>
            <person name="Era A."/>
            <person name="Ohbayashi R."/>
            <person name="Uzuka A."/>
            <person name="Nozaki H."/>
            <person name="Yoshikawa H."/>
            <person name="Miyagishima S.Y."/>
        </authorList>
    </citation>
    <scope>NUCLEOTIDE SEQUENCE [LARGE SCALE GENOMIC DNA]</scope>
    <source>
        <strain evidence="2 3">NIES-2499</strain>
    </source>
</reference>
<feature type="compositionally biased region" description="Polar residues" evidence="1">
    <location>
        <begin position="317"/>
        <end position="332"/>
    </location>
</feature>
<dbReference type="InterPro" id="IPR047137">
    <property type="entry name" value="ORF3"/>
</dbReference>
<feature type="compositionally biased region" description="Acidic residues" evidence="1">
    <location>
        <begin position="284"/>
        <end position="293"/>
    </location>
</feature>
<proteinExistence type="predicted"/>
<dbReference type="EMBL" id="BEGY01000122">
    <property type="protein sequence ID" value="GAX84328.1"/>
    <property type="molecule type" value="Genomic_DNA"/>
</dbReference>